<evidence type="ECO:0000313" key="5">
    <source>
        <dbReference type="EMBL" id="SJZ31156.1"/>
    </source>
</evidence>
<dbReference type="OrthoDB" id="9803968at2"/>
<keyword evidence="6" id="KW-1185">Reference proteome</keyword>
<dbReference type="PANTHER" id="PTHR43272">
    <property type="entry name" value="LONG-CHAIN-FATTY-ACID--COA LIGASE"/>
    <property type="match status" value="1"/>
</dbReference>
<evidence type="ECO:0000256" key="1">
    <source>
        <dbReference type="ARBA" id="ARBA00022598"/>
    </source>
</evidence>
<dbReference type="Pfam" id="PF23562">
    <property type="entry name" value="AMP-binding_C_3"/>
    <property type="match status" value="1"/>
</dbReference>
<dbReference type="InterPro" id="IPR000873">
    <property type="entry name" value="AMP-dep_synth/lig_dom"/>
</dbReference>
<dbReference type="STRING" id="225324.SAMN02745126_00141"/>
<keyword evidence="3" id="KW-0443">Lipid metabolism</keyword>
<gene>
    <name evidence="5" type="ORF">SAMN02745126_00141</name>
</gene>
<dbReference type="GO" id="GO:0004467">
    <property type="term" value="F:long-chain fatty acid-CoA ligase activity"/>
    <property type="evidence" value="ECO:0007669"/>
    <property type="project" value="TreeGrafter"/>
</dbReference>
<dbReference type="PANTHER" id="PTHR43272:SF32">
    <property type="entry name" value="AMP-DEPENDENT SYNTHETASE_LIGASE DOMAIN-CONTAINING PROTEIN"/>
    <property type="match status" value="1"/>
</dbReference>
<dbReference type="Gene3D" id="3.40.50.12780">
    <property type="entry name" value="N-terminal domain of ligase-like"/>
    <property type="match status" value="1"/>
</dbReference>
<dbReference type="Pfam" id="PF00501">
    <property type="entry name" value="AMP-binding"/>
    <property type="match status" value="1"/>
</dbReference>
<protein>
    <submittedName>
        <fullName evidence="5">Long-chain acyl-CoA synthetase</fullName>
    </submittedName>
</protein>
<evidence type="ECO:0000313" key="6">
    <source>
        <dbReference type="Proteomes" id="UP000190092"/>
    </source>
</evidence>
<keyword evidence="1" id="KW-0436">Ligase</keyword>
<dbReference type="InterPro" id="IPR020845">
    <property type="entry name" value="AMP-binding_CS"/>
</dbReference>
<name>A0A1T4JLV4_9HYPH</name>
<reference evidence="6" key="1">
    <citation type="submission" date="2017-02" db="EMBL/GenBank/DDBJ databases">
        <authorList>
            <person name="Varghese N."/>
            <person name="Submissions S."/>
        </authorList>
    </citation>
    <scope>NUCLEOTIDE SEQUENCE [LARGE SCALE GENOMIC DNA]</scope>
    <source>
        <strain evidence="6">ATCC 27094</strain>
    </source>
</reference>
<dbReference type="Proteomes" id="UP000190092">
    <property type="component" value="Unassembled WGS sequence"/>
</dbReference>
<accession>A0A1T4JLV4</accession>
<evidence type="ECO:0000256" key="2">
    <source>
        <dbReference type="ARBA" id="ARBA00022832"/>
    </source>
</evidence>
<dbReference type="GO" id="GO:0016020">
    <property type="term" value="C:membrane"/>
    <property type="evidence" value="ECO:0007669"/>
    <property type="project" value="TreeGrafter"/>
</dbReference>
<organism evidence="5 6">
    <name type="scientific">Enhydrobacter aerosaccus</name>
    <dbReference type="NCBI Taxonomy" id="225324"/>
    <lineage>
        <taxon>Bacteria</taxon>
        <taxon>Pseudomonadati</taxon>
        <taxon>Pseudomonadota</taxon>
        <taxon>Alphaproteobacteria</taxon>
        <taxon>Hyphomicrobiales</taxon>
        <taxon>Enhydrobacter</taxon>
    </lineage>
</organism>
<dbReference type="InterPro" id="IPR042099">
    <property type="entry name" value="ANL_N_sf"/>
</dbReference>
<evidence type="ECO:0000256" key="3">
    <source>
        <dbReference type="ARBA" id="ARBA00023098"/>
    </source>
</evidence>
<dbReference type="EMBL" id="FUWJ01000001">
    <property type="protein sequence ID" value="SJZ31156.1"/>
    <property type="molecule type" value="Genomic_DNA"/>
</dbReference>
<proteinExistence type="predicted"/>
<dbReference type="PROSITE" id="PS00455">
    <property type="entry name" value="AMP_BINDING"/>
    <property type="match status" value="1"/>
</dbReference>
<evidence type="ECO:0000259" key="4">
    <source>
        <dbReference type="Pfam" id="PF00501"/>
    </source>
</evidence>
<dbReference type="SUPFAM" id="SSF56801">
    <property type="entry name" value="Acetyl-CoA synthetase-like"/>
    <property type="match status" value="1"/>
</dbReference>
<feature type="domain" description="AMP-dependent synthetase/ligase" evidence="4">
    <location>
        <begin position="35"/>
        <end position="434"/>
    </location>
</feature>
<dbReference type="RefSeq" id="WP_085931918.1">
    <property type="nucleotide sequence ID" value="NZ_FUWJ01000001.1"/>
</dbReference>
<sequence length="646" mass="71958">MSLVESPQTDTLPKLVVRNAATDPRGAGMREKTRGIWQTYSWSDYRDQVRDFALGLASFDFKRGDKLSVVGDNRPQLYFAQLAAQALGGVSVPVYQDSIAAELVYVLNHAETSIIVAEDQEQVDKALSLKDKLPKLRWIIFDDPRGLWSYDDPILQSYERVLEAGRAFAKAHPQYFETELTKGRPDDTSIIAYTSGTTGAPKGAMLSHRNMITTAEAFAEVNDVKVGDNWLSYLPMAWVGDASFSLGMAMVARLTANCPESPETVQRDLRELGPDVMLAPPRIWENMLTVIRVKAADASPLKRRVFEYFRGLAERCELQRSDGRGLSSAERLGLALGEILVYGPVRDQLGLRNARWCYTGGAPLGPDTYRFFRSFGINLKQVYGATEASALISCQPDAEANPNTVGRPIPRIEVKIDDRGEVMLKGANVFTGYFKQEDVTRDTVTPDGWLKTGDAGFFDKQGHLVIIDRAKDVGKLADGTAFAPQFIENKLKFSPFIREAVAFGHERPFVVAMIAIDMQTVGTWAEKRGLPYTSYMDLSRKPEVADLIGGEIAKANATLPDVQQVKRFLLLNKELEADDAEMTRTRKVRRKFVAEKYAKVIEGFYNDAKRVQVTMEITFEDGRKSTLTSDIVIHDLAPAEPVRRAA</sequence>
<keyword evidence="2" id="KW-0276">Fatty acid metabolism</keyword>
<dbReference type="AlphaFoldDB" id="A0A1T4JLV4"/>